<sequence length="63" mass="7467">MTDKSDPDELKGPGGSTLRQIHEQVQKSVERDREERAKRNATAAQESRWQRWVRYVWGRSGRR</sequence>
<dbReference type="RefSeq" id="WP_102633692.1">
    <property type="nucleotide sequence ID" value="NZ_CADIJZ010000015.1"/>
</dbReference>
<feature type="compositionally biased region" description="Basic and acidic residues" evidence="1">
    <location>
        <begin position="1"/>
        <end position="11"/>
    </location>
</feature>
<feature type="region of interest" description="Disordered" evidence="1">
    <location>
        <begin position="1"/>
        <end position="44"/>
    </location>
</feature>
<evidence type="ECO:0000313" key="5">
    <source>
        <dbReference type="Proteomes" id="UP000494205"/>
    </source>
</evidence>
<accession>A0A2N7WIR7</accession>
<evidence type="ECO:0000313" key="3">
    <source>
        <dbReference type="EMBL" id="PMS29283.1"/>
    </source>
</evidence>
<evidence type="ECO:0000256" key="1">
    <source>
        <dbReference type="SAM" id="MobiDB-lite"/>
    </source>
</evidence>
<keyword evidence="4" id="KW-1185">Reference proteome</keyword>
<dbReference type="EMBL" id="PNXY01000013">
    <property type="protein sequence ID" value="PMS29283.1"/>
    <property type="molecule type" value="Genomic_DNA"/>
</dbReference>
<dbReference type="Proteomes" id="UP000235659">
    <property type="component" value="Unassembled WGS sequence"/>
</dbReference>
<dbReference type="Proteomes" id="UP000494205">
    <property type="component" value="Unassembled WGS sequence"/>
</dbReference>
<dbReference type="AlphaFoldDB" id="A0A2N7WIR7"/>
<reference evidence="3 4" key="1">
    <citation type="submission" date="2018-01" db="EMBL/GenBank/DDBJ databases">
        <title>Whole genome analyses suggest that Burkholderia sensu lato contains two further novel genera in the rhizoxinica-symbiotica group Mycetohabitans gen. nov., and Trinickia gen. nov.: implications for the evolution of diazotrophy and nodulation in the Burkholderiaceae.</title>
        <authorList>
            <person name="Estrada-de los Santos P."/>
            <person name="Palmer M."/>
            <person name="Chavez-Ramirez B."/>
            <person name="Beukes C."/>
            <person name="Steenkamp E.T."/>
            <person name="Hirsch A.M."/>
            <person name="Manyaka P."/>
            <person name="Maluk M."/>
            <person name="Lafos M."/>
            <person name="Crook M."/>
            <person name="Gross E."/>
            <person name="Simon M.F."/>
            <person name="Bueno dos Reis Junior F."/>
            <person name="Poole P.S."/>
            <person name="Venter S.N."/>
            <person name="James E.K."/>
        </authorList>
    </citation>
    <scope>NUCLEOTIDE SEQUENCE [LARGE SCALE GENOMIC DNA]</scope>
    <source>
        <strain evidence="3 4">WSM 3937</strain>
    </source>
</reference>
<proteinExistence type="predicted"/>
<protein>
    <submittedName>
        <fullName evidence="2">Uncharacterized protein</fullName>
    </submittedName>
</protein>
<feature type="compositionally biased region" description="Basic and acidic residues" evidence="1">
    <location>
        <begin position="20"/>
        <end position="38"/>
    </location>
</feature>
<name>A0A2N7WIR7_9BURK</name>
<organism evidence="2 5">
    <name type="scientific">Paraburkholderia rhynchosiae</name>
    <dbReference type="NCBI Taxonomy" id="487049"/>
    <lineage>
        <taxon>Bacteria</taxon>
        <taxon>Pseudomonadati</taxon>
        <taxon>Pseudomonadota</taxon>
        <taxon>Betaproteobacteria</taxon>
        <taxon>Burkholderiales</taxon>
        <taxon>Burkholderiaceae</taxon>
        <taxon>Paraburkholderia</taxon>
    </lineage>
</organism>
<dbReference type="EMBL" id="CADIJZ010000015">
    <property type="protein sequence ID" value="CAB3708986.1"/>
    <property type="molecule type" value="Genomic_DNA"/>
</dbReference>
<evidence type="ECO:0000313" key="4">
    <source>
        <dbReference type="Proteomes" id="UP000235659"/>
    </source>
</evidence>
<gene>
    <name evidence="3" type="ORF">C0Z16_19125</name>
    <name evidence="2" type="ORF">LMG27174_04114</name>
</gene>
<evidence type="ECO:0000313" key="2">
    <source>
        <dbReference type="EMBL" id="CAB3708986.1"/>
    </source>
</evidence>
<reference evidence="2 5" key="2">
    <citation type="submission" date="2020-04" db="EMBL/GenBank/DDBJ databases">
        <authorList>
            <person name="De Canck E."/>
        </authorList>
    </citation>
    <scope>NUCLEOTIDE SEQUENCE [LARGE SCALE GENOMIC DNA]</scope>
    <source>
        <strain evidence="2 5">LMG 27174</strain>
    </source>
</reference>
<dbReference type="OrthoDB" id="8565097at2"/>